<dbReference type="GO" id="GO:0009116">
    <property type="term" value="P:nucleoside metabolic process"/>
    <property type="evidence" value="ECO:0007669"/>
    <property type="project" value="InterPro"/>
</dbReference>
<proteinExistence type="predicted"/>
<accession>A0A517SK06</accession>
<name>A0A517SK06_9PLAN</name>
<sequence length="269" mass="28569">MTLPPPPVPPGPEFDTARADIGIVVALHMEIAPFLDRCEQVHKYTGGPFVFRGGKLGQLRIAVVETGPGASLAARGTRALLDAHRPDWVISVGFSGSIVPTVVLGDLVVATSIRSHDARELKFDVRFEADPDTGLHAGPLFCADHILRTVTEKKLAATKTGCLAVDLESFAVADTCRAAGQKFLAIRGISDDLTADLPAEALAIFAAQGFKRWGVVAGSLFRKPSSVQNLWELRGQAMRAADAMAAFLPQVIPSLPLSSDSSEVGQPRP</sequence>
<dbReference type="KEGG" id="ccos:Pan44_45050"/>
<dbReference type="Proteomes" id="UP000315700">
    <property type="component" value="Chromosome"/>
</dbReference>
<reference evidence="2 3" key="1">
    <citation type="submission" date="2019-02" db="EMBL/GenBank/DDBJ databases">
        <title>Deep-cultivation of Planctomycetes and their phenomic and genomic characterization uncovers novel biology.</title>
        <authorList>
            <person name="Wiegand S."/>
            <person name="Jogler M."/>
            <person name="Boedeker C."/>
            <person name="Pinto D."/>
            <person name="Vollmers J."/>
            <person name="Rivas-Marin E."/>
            <person name="Kohn T."/>
            <person name="Peeters S.H."/>
            <person name="Heuer A."/>
            <person name="Rast P."/>
            <person name="Oberbeckmann S."/>
            <person name="Bunk B."/>
            <person name="Jeske O."/>
            <person name="Meyerdierks A."/>
            <person name="Storesund J.E."/>
            <person name="Kallscheuer N."/>
            <person name="Luecker S."/>
            <person name="Lage O.M."/>
            <person name="Pohl T."/>
            <person name="Merkel B.J."/>
            <person name="Hornburger P."/>
            <person name="Mueller R.-W."/>
            <person name="Bruemmer F."/>
            <person name="Labrenz M."/>
            <person name="Spormann A.M."/>
            <person name="Op den Camp H."/>
            <person name="Overmann J."/>
            <person name="Amann R."/>
            <person name="Jetten M.S.M."/>
            <person name="Mascher T."/>
            <person name="Medema M.H."/>
            <person name="Devos D.P."/>
            <person name="Kaster A.-K."/>
            <person name="Ovreas L."/>
            <person name="Rohde M."/>
            <person name="Galperin M.Y."/>
            <person name="Jogler C."/>
        </authorList>
    </citation>
    <scope>NUCLEOTIDE SEQUENCE [LARGE SCALE GENOMIC DNA]</scope>
    <source>
        <strain evidence="2 3">Pan44</strain>
    </source>
</reference>
<dbReference type="GO" id="GO:0008782">
    <property type="term" value="F:adenosylhomocysteine nucleosidase activity"/>
    <property type="evidence" value="ECO:0007669"/>
    <property type="project" value="UniProtKB-EC"/>
</dbReference>
<evidence type="ECO:0000313" key="2">
    <source>
        <dbReference type="EMBL" id="QDT56451.1"/>
    </source>
</evidence>
<dbReference type="Pfam" id="PF01048">
    <property type="entry name" value="PNP_UDP_1"/>
    <property type="match status" value="2"/>
</dbReference>
<dbReference type="EMBL" id="CP036271">
    <property type="protein sequence ID" value="QDT56451.1"/>
    <property type="molecule type" value="Genomic_DNA"/>
</dbReference>
<gene>
    <name evidence="2" type="primary">mtnN</name>
    <name evidence="2" type="ORF">Pan44_45050</name>
</gene>
<keyword evidence="2" id="KW-0326">Glycosidase</keyword>
<keyword evidence="3" id="KW-1185">Reference proteome</keyword>
<dbReference type="PANTHER" id="PTHR46832">
    <property type="entry name" value="5'-METHYLTHIOADENOSINE/S-ADENOSYLHOMOCYSTEINE NUCLEOSIDASE"/>
    <property type="match status" value="1"/>
</dbReference>
<dbReference type="InterPro" id="IPR000845">
    <property type="entry name" value="Nucleoside_phosphorylase_d"/>
</dbReference>
<dbReference type="Gene3D" id="3.40.50.1580">
    <property type="entry name" value="Nucleoside phosphorylase domain"/>
    <property type="match status" value="1"/>
</dbReference>
<dbReference type="CDD" id="cd17877">
    <property type="entry name" value="NP_MTAN-like"/>
    <property type="match status" value="1"/>
</dbReference>
<dbReference type="GO" id="GO:0008930">
    <property type="term" value="F:methylthioadenosine nucleosidase activity"/>
    <property type="evidence" value="ECO:0007669"/>
    <property type="project" value="TreeGrafter"/>
</dbReference>
<dbReference type="InterPro" id="IPR035994">
    <property type="entry name" value="Nucleoside_phosphorylase_sf"/>
</dbReference>
<feature type="domain" description="Nucleoside phosphorylase" evidence="1">
    <location>
        <begin position="20"/>
        <end position="120"/>
    </location>
</feature>
<evidence type="ECO:0000313" key="3">
    <source>
        <dbReference type="Proteomes" id="UP000315700"/>
    </source>
</evidence>
<dbReference type="AlphaFoldDB" id="A0A517SK06"/>
<dbReference type="EC" id="3.2.2.9" evidence="2"/>
<dbReference type="GO" id="GO:0005829">
    <property type="term" value="C:cytosol"/>
    <property type="evidence" value="ECO:0007669"/>
    <property type="project" value="TreeGrafter"/>
</dbReference>
<dbReference type="PANTHER" id="PTHR46832:SF1">
    <property type="entry name" value="5'-METHYLTHIOADENOSINE_S-ADENOSYLHOMOCYSTEINE NUCLEOSIDASE"/>
    <property type="match status" value="1"/>
</dbReference>
<organism evidence="2 3">
    <name type="scientific">Caulifigura coniformis</name>
    <dbReference type="NCBI Taxonomy" id="2527983"/>
    <lineage>
        <taxon>Bacteria</taxon>
        <taxon>Pseudomonadati</taxon>
        <taxon>Planctomycetota</taxon>
        <taxon>Planctomycetia</taxon>
        <taxon>Planctomycetales</taxon>
        <taxon>Planctomycetaceae</taxon>
        <taxon>Caulifigura</taxon>
    </lineage>
</organism>
<protein>
    <submittedName>
        <fullName evidence="2">5'-methylthioadenosine/S-adenosylhomocysteine nucleosidase</fullName>
        <ecNumber evidence="2">3.2.2.9</ecNumber>
    </submittedName>
</protein>
<feature type="domain" description="Nucleoside phosphorylase" evidence="1">
    <location>
        <begin position="135"/>
        <end position="200"/>
    </location>
</feature>
<evidence type="ECO:0000259" key="1">
    <source>
        <dbReference type="Pfam" id="PF01048"/>
    </source>
</evidence>
<dbReference type="InParanoid" id="A0A517SK06"/>
<dbReference type="GO" id="GO:0019284">
    <property type="term" value="P:L-methionine salvage from S-adenosylmethionine"/>
    <property type="evidence" value="ECO:0007669"/>
    <property type="project" value="TreeGrafter"/>
</dbReference>
<dbReference type="FunCoup" id="A0A517SK06">
    <property type="interactions" value="222"/>
</dbReference>
<keyword evidence="2" id="KW-0378">Hydrolase</keyword>
<dbReference type="RefSeq" id="WP_231754127.1">
    <property type="nucleotide sequence ID" value="NZ_CP036271.1"/>
</dbReference>
<dbReference type="SUPFAM" id="SSF53167">
    <property type="entry name" value="Purine and uridine phosphorylases"/>
    <property type="match status" value="1"/>
</dbReference>